<feature type="compositionally biased region" description="Low complexity" evidence="1">
    <location>
        <begin position="10"/>
        <end position="20"/>
    </location>
</feature>
<organism evidence="2 3">
    <name type="scientific">Aquabacterium commune</name>
    <dbReference type="NCBI Taxonomy" id="70586"/>
    <lineage>
        <taxon>Bacteria</taxon>
        <taxon>Pseudomonadati</taxon>
        <taxon>Pseudomonadota</taxon>
        <taxon>Betaproteobacteria</taxon>
        <taxon>Burkholderiales</taxon>
        <taxon>Aquabacterium</taxon>
    </lineage>
</organism>
<dbReference type="Pfam" id="PF13852">
    <property type="entry name" value="DUF4197"/>
    <property type="match status" value="1"/>
</dbReference>
<name>A0A4R6RAI4_9BURK</name>
<evidence type="ECO:0000256" key="1">
    <source>
        <dbReference type="SAM" id="MobiDB-lite"/>
    </source>
</evidence>
<evidence type="ECO:0000313" key="2">
    <source>
        <dbReference type="EMBL" id="TDP82974.1"/>
    </source>
</evidence>
<sequence>MSVTRHAHLPAPSAAPGSPACTDGPARPARRAFHRQAAAWAALLVTAAHQQAWALSLSDLSNQDASSGIKVALEKGVQAAVALLGQQGGFLDNPKVRIPLPGFLEQAAGVLKMTGQGKRIDELVTGMNRAAEAAVPMGKDLLVKAVKSMTVQDAKQILTGGDNAVTQFFADKTRAPLGQSFLPVVTKAVSQVGLARTYDRIAGKASGMGLIKNEDASIEHYVTGKTLDGLYTVIGDEERKIRQDPVGTGSALLQKVFGASQ</sequence>
<keyword evidence="3" id="KW-1185">Reference proteome</keyword>
<dbReference type="OrthoDB" id="5292580at2"/>
<dbReference type="Proteomes" id="UP000294593">
    <property type="component" value="Unassembled WGS sequence"/>
</dbReference>
<gene>
    <name evidence="2" type="ORF">EV672_105161</name>
</gene>
<dbReference type="InterPro" id="IPR025245">
    <property type="entry name" value="DUF4197"/>
</dbReference>
<comment type="caution">
    <text evidence="2">The sequence shown here is derived from an EMBL/GenBank/DDBJ whole genome shotgun (WGS) entry which is preliminary data.</text>
</comment>
<dbReference type="RefSeq" id="WP_133608983.1">
    <property type="nucleotide sequence ID" value="NZ_SNXW01000005.1"/>
</dbReference>
<dbReference type="AlphaFoldDB" id="A0A4R6RAI4"/>
<protein>
    <submittedName>
        <fullName evidence="2">Uncharacterized protein DUF4197</fullName>
    </submittedName>
</protein>
<proteinExistence type="predicted"/>
<evidence type="ECO:0000313" key="3">
    <source>
        <dbReference type="Proteomes" id="UP000294593"/>
    </source>
</evidence>
<feature type="region of interest" description="Disordered" evidence="1">
    <location>
        <begin position="1"/>
        <end position="29"/>
    </location>
</feature>
<reference evidence="2 3" key="1">
    <citation type="submission" date="2019-03" db="EMBL/GenBank/DDBJ databases">
        <title>Genomic Encyclopedia of Type Strains, Phase IV (KMG-IV): sequencing the most valuable type-strain genomes for metagenomic binning, comparative biology and taxonomic classification.</title>
        <authorList>
            <person name="Goeker M."/>
        </authorList>
    </citation>
    <scope>NUCLEOTIDE SEQUENCE [LARGE SCALE GENOMIC DNA]</scope>
    <source>
        <strain evidence="2 3">DSM 11901</strain>
    </source>
</reference>
<dbReference type="EMBL" id="SNXW01000005">
    <property type="protein sequence ID" value="TDP82974.1"/>
    <property type="molecule type" value="Genomic_DNA"/>
</dbReference>
<accession>A0A4R6RAI4</accession>